<evidence type="ECO:0000256" key="2">
    <source>
        <dbReference type="ARBA" id="ARBA00010581"/>
    </source>
</evidence>
<gene>
    <name evidence="10" type="ORF">EFY79_03420</name>
</gene>
<protein>
    <submittedName>
        <fullName evidence="10">Heme-copper oxidase subunit III</fullName>
    </submittedName>
</protein>
<feature type="transmembrane region" description="Helical" evidence="8">
    <location>
        <begin position="126"/>
        <end position="147"/>
    </location>
</feature>
<evidence type="ECO:0000256" key="5">
    <source>
        <dbReference type="ARBA" id="ARBA00022989"/>
    </source>
</evidence>
<dbReference type="InterPro" id="IPR035973">
    <property type="entry name" value="Cyt_c_oxidase_su3-like_sf"/>
</dbReference>
<keyword evidence="5 8" id="KW-1133">Transmembrane helix</keyword>
<accession>A0A3M9NMI0</accession>
<name>A0A3M9NMI0_9BACT</name>
<keyword evidence="3" id="KW-1003">Cell membrane</keyword>
<dbReference type="GO" id="GO:0005886">
    <property type="term" value="C:plasma membrane"/>
    <property type="evidence" value="ECO:0007669"/>
    <property type="project" value="UniProtKB-SubCell"/>
</dbReference>
<dbReference type="Proteomes" id="UP000267223">
    <property type="component" value="Unassembled WGS sequence"/>
</dbReference>
<keyword evidence="6 8" id="KW-0472">Membrane</keyword>
<sequence>MMNKTMMKLVIGTEGMFFICLIMSFVYMAFTAGFEPHQLHALDIEKTGIFTAVLIASSFTFWFADKNYKEGNIKKLKLWLIITIVLGILFLIGQGREYWRLINDHVTLGSGVFGTSFYTLTGFHGFHVFVGLIILSIVLAFTFLGDFNKPGSTVISTVGYYWHFIDVVWIVVFTVVYVLPHFTNI</sequence>
<keyword evidence="11" id="KW-1185">Reference proteome</keyword>
<feature type="transmembrane region" description="Helical" evidence="8">
    <location>
        <begin position="159"/>
        <end position="179"/>
    </location>
</feature>
<dbReference type="PROSITE" id="PS50253">
    <property type="entry name" value="COX3"/>
    <property type="match status" value="1"/>
</dbReference>
<comment type="caution">
    <text evidence="10">The sequence shown here is derived from an EMBL/GenBank/DDBJ whole genome shotgun (WGS) entry which is preliminary data.</text>
</comment>
<organism evidence="10 11">
    <name type="scientific">Hanamia caeni</name>
    <dbReference type="NCBI Taxonomy" id="2294116"/>
    <lineage>
        <taxon>Bacteria</taxon>
        <taxon>Pseudomonadati</taxon>
        <taxon>Bacteroidota</taxon>
        <taxon>Chitinophagia</taxon>
        <taxon>Chitinophagales</taxon>
        <taxon>Chitinophagaceae</taxon>
        <taxon>Hanamia</taxon>
    </lineage>
</organism>
<evidence type="ECO:0000259" key="9">
    <source>
        <dbReference type="PROSITE" id="PS50253"/>
    </source>
</evidence>
<dbReference type="Gene3D" id="1.20.120.80">
    <property type="entry name" value="Cytochrome c oxidase, subunit III, four-helix bundle"/>
    <property type="match status" value="1"/>
</dbReference>
<dbReference type="GO" id="GO:0004129">
    <property type="term" value="F:cytochrome-c oxidase activity"/>
    <property type="evidence" value="ECO:0007669"/>
    <property type="project" value="InterPro"/>
</dbReference>
<evidence type="ECO:0000256" key="1">
    <source>
        <dbReference type="ARBA" id="ARBA00004651"/>
    </source>
</evidence>
<dbReference type="SUPFAM" id="SSF81452">
    <property type="entry name" value="Cytochrome c oxidase subunit III-like"/>
    <property type="match status" value="1"/>
</dbReference>
<dbReference type="PANTHER" id="PTHR11403">
    <property type="entry name" value="CYTOCHROME C OXIDASE SUBUNIT III"/>
    <property type="match status" value="1"/>
</dbReference>
<evidence type="ECO:0000256" key="4">
    <source>
        <dbReference type="ARBA" id="ARBA00022692"/>
    </source>
</evidence>
<dbReference type="InterPro" id="IPR024791">
    <property type="entry name" value="Cyt_c/ubiquinol_Oxase_su3"/>
</dbReference>
<evidence type="ECO:0000256" key="7">
    <source>
        <dbReference type="RuleBase" id="RU003376"/>
    </source>
</evidence>
<evidence type="ECO:0000256" key="8">
    <source>
        <dbReference type="SAM" id="Phobius"/>
    </source>
</evidence>
<dbReference type="Pfam" id="PF00510">
    <property type="entry name" value="COX3"/>
    <property type="match status" value="1"/>
</dbReference>
<feature type="transmembrane region" description="Helical" evidence="8">
    <location>
        <begin position="47"/>
        <end position="64"/>
    </location>
</feature>
<dbReference type="OrthoDB" id="9810850at2"/>
<dbReference type="GO" id="GO:0019646">
    <property type="term" value="P:aerobic electron transport chain"/>
    <property type="evidence" value="ECO:0007669"/>
    <property type="project" value="InterPro"/>
</dbReference>
<evidence type="ECO:0000313" key="11">
    <source>
        <dbReference type="Proteomes" id="UP000267223"/>
    </source>
</evidence>
<dbReference type="PANTHER" id="PTHR11403:SF2">
    <property type="entry name" value="CYTOCHROME BO(3) UBIQUINOL OXIDASE SUBUNIT 3"/>
    <property type="match status" value="1"/>
</dbReference>
<proteinExistence type="inferred from homology"/>
<dbReference type="EMBL" id="RJJR01000002">
    <property type="protein sequence ID" value="RNI38725.1"/>
    <property type="molecule type" value="Genomic_DNA"/>
</dbReference>
<feature type="domain" description="Heme-copper oxidase subunit III family profile" evidence="9">
    <location>
        <begin position="1"/>
        <end position="181"/>
    </location>
</feature>
<dbReference type="AlphaFoldDB" id="A0A3M9NMI0"/>
<dbReference type="InterPro" id="IPR000298">
    <property type="entry name" value="Cyt_c_oxidase-like_su3"/>
</dbReference>
<evidence type="ECO:0000256" key="6">
    <source>
        <dbReference type="ARBA" id="ARBA00023136"/>
    </source>
</evidence>
<evidence type="ECO:0000313" key="10">
    <source>
        <dbReference type="EMBL" id="RNI38725.1"/>
    </source>
</evidence>
<comment type="similarity">
    <text evidence="2 7">Belongs to the cytochrome c oxidase subunit 3 family.</text>
</comment>
<keyword evidence="4 7" id="KW-0812">Transmembrane</keyword>
<dbReference type="InterPro" id="IPR013833">
    <property type="entry name" value="Cyt_c_oxidase_su3_a-hlx"/>
</dbReference>
<comment type="subcellular location">
    <subcellularLocation>
        <location evidence="1 7">Cell membrane</location>
        <topology evidence="1 7">Multi-pass membrane protein</topology>
    </subcellularLocation>
</comment>
<feature type="transmembrane region" description="Helical" evidence="8">
    <location>
        <begin position="76"/>
        <end position="93"/>
    </location>
</feature>
<evidence type="ECO:0000256" key="3">
    <source>
        <dbReference type="ARBA" id="ARBA00022475"/>
    </source>
</evidence>
<dbReference type="CDD" id="cd00386">
    <property type="entry name" value="Heme_Cu_Oxidase_III_like"/>
    <property type="match status" value="1"/>
</dbReference>
<reference evidence="10 11" key="1">
    <citation type="submission" date="2018-11" db="EMBL/GenBank/DDBJ databases">
        <title>Draft genome sequence of Ferruginibacter sp. BO-59.</title>
        <authorList>
            <person name="Im W.T."/>
        </authorList>
    </citation>
    <scope>NUCLEOTIDE SEQUENCE [LARGE SCALE GENOMIC DNA]</scope>
    <source>
        <strain evidence="10 11">BO-59</strain>
    </source>
</reference>